<dbReference type="AlphaFoldDB" id="A0A8J2KXK5"/>
<organism evidence="3 4">
    <name type="scientific">Allacma fusca</name>
    <dbReference type="NCBI Taxonomy" id="39272"/>
    <lineage>
        <taxon>Eukaryota</taxon>
        <taxon>Metazoa</taxon>
        <taxon>Ecdysozoa</taxon>
        <taxon>Arthropoda</taxon>
        <taxon>Hexapoda</taxon>
        <taxon>Collembola</taxon>
        <taxon>Symphypleona</taxon>
        <taxon>Sminthuridae</taxon>
        <taxon>Allacma</taxon>
    </lineage>
</organism>
<feature type="compositionally biased region" description="Polar residues" evidence="1">
    <location>
        <begin position="182"/>
        <end position="193"/>
    </location>
</feature>
<keyword evidence="2" id="KW-0732">Signal</keyword>
<feature type="compositionally biased region" description="Low complexity" evidence="1">
    <location>
        <begin position="158"/>
        <end position="168"/>
    </location>
</feature>
<comment type="caution">
    <text evidence="3">The sequence shown here is derived from an EMBL/GenBank/DDBJ whole genome shotgun (WGS) entry which is preliminary data.</text>
</comment>
<proteinExistence type="predicted"/>
<evidence type="ECO:0000256" key="2">
    <source>
        <dbReference type="SAM" id="SignalP"/>
    </source>
</evidence>
<protein>
    <recommendedName>
        <fullName evidence="5">Enamelin</fullName>
    </recommendedName>
</protein>
<evidence type="ECO:0000313" key="4">
    <source>
        <dbReference type="Proteomes" id="UP000708208"/>
    </source>
</evidence>
<reference evidence="3" key="1">
    <citation type="submission" date="2021-06" db="EMBL/GenBank/DDBJ databases">
        <authorList>
            <person name="Hodson N. C."/>
            <person name="Mongue J. A."/>
            <person name="Jaron S. K."/>
        </authorList>
    </citation>
    <scope>NUCLEOTIDE SEQUENCE</scope>
</reference>
<feature type="signal peptide" evidence="2">
    <location>
        <begin position="1"/>
        <end position="16"/>
    </location>
</feature>
<sequence>MEKIAILLLLVVSGLSEKNKEESRNAKQLFYSPFLFPGNYQAGYPSTNLSPLSFWSNLQSVPALRNSNVNGQPGLQLTSQVPATGPQPSLQFLALTPQQINAFQSTGSQQPNEPLAYSRVHHGNIWNFDDSTNRDDASPKRDALSYFFPFANPSFGSSLDKSYPSSSSHNEPTGFQRGNIESIPTHQPHQSRYSGDEDRVLGNSGGFVRGHVESPP</sequence>
<keyword evidence="4" id="KW-1185">Reference proteome</keyword>
<feature type="non-terminal residue" evidence="3">
    <location>
        <position position="216"/>
    </location>
</feature>
<feature type="region of interest" description="Disordered" evidence="1">
    <location>
        <begin position="158"/>
        <end position="216"/>
    </location>
</feature>
<dbReference type="Proteomes" id="UP000708208">
    <property type="component" value="Unassembled WGS sequence"/>
</dbReference>
<evidence type="ECO:0000256" key="1">
    <source>
        <dbReference type="SAM" id="MobiDB-lite"/>
    </source>
</evidence>
<accession>A0A8J2KXK5</accession>
<gene>
    <name evidence="3" type="ORF">AFUS01_LOCUS31536</name>
</gene>
<feature type="chain" id="PRO_5035279774" description="Enamelin" evidence="2">
    <location>
        <begin position="17"/>
        <end position="216"/>
    </location>
</feature>
<evidence type="ECO:0008006" key="5">
    <source>
        <dbReference type="Google" id="ProtNLM"/>
    </source>
</evidence>
<dbReference type="EMBL" id="CAJVCH010502567">
    <property type="protein sequence ID" value="CAG7821184.1"/>
    <property type="molecule type" value="Genomic_DNA"/>
</dbReference>
<name>A0A8J2KXK5_9HEXA</name>
<evidence type="ECO:0000313" key="3">
    <source>
        <dbReference type="EMBL" id="CAG7821184.1"/>
    </source>
</evidence>